<dbReference type="CDD" id="cd01876">
    <property type="entry name" value="YihA_EngB"/>
    <property type="match status" value="1"/>
</dbReference>
<evidence type="ECO:0000256" key="9">
    <source>
        <dbReference type="ARBA" id="ARBA00023306"/>
    </source>
</evidence>
<evidence type="ECO:0000313" key="13">
    <source>
        <dbReference type="Proteomes" id="UP000266389"/>
    </source>
</evidence>
<dbReference type="GO" id="GO:0000917">
    <property type="term" value="P:division septum assembly"/>
    <property type="evidence" value="ECO:0007669"/>
    <property type="project" value="UniProtKB-KW"/>
</dbReference>
<dbReference type="InterPro" id="IPR027417">
    <property type="entry name" value="P-loop_NTPase"/>
</dbReference>
<dbReference type="InterPro" id="IPR006073">
    <property type="entry name" value="GTP-bd"/>
</dbReference>
<keyword evidence="3 10" id="KW-0132">Cell division</keyword>
<gene>
    <name evidence="10" type="primary">engB</name>
    <name evidence="12" type="ORF">D0433_03550</name>
</gene>
<dbReference type="HAMAP" id="MF_00321">
    <property type="entry name" value="GTPase_EngB"/>
    <property type="match status" value="1"/>
</dbReference>
<evidence type="ECO:0000256" key="5">
    <source>
        <dbReference type="ARBA" id="ARBA00022741"/>
    </source>
</evidence>
<keyword evidence="7 10" id="KW-0342">GTP-binding</keyword>
<dbReference type="PANTHER" id="PTHR11649:SF13">
    <property type="entry name" value="ENGB-TYPE G DOMAIN-CONTAINING PROTEIN"/>
    <property type="match status" value="1"/>
</dbReference>
<dbReference type="PROSITE" id="PS51706">
    <property type="entry name" value="G_ENGB"/>
    <property type="match status" value="1"/>
</dbReference>
<dbReference type="PANTHER" id="PTHR11649">
    <property type="entry name" value="MSS1/TRME-RELATED GTP-BINDING PROTEIN"/>
    <property type="match status" value="1"/>
</dbReference>
<dbReference type="FunFam" id="3.40.50.300:FF:000098">
    <property type="entry name" value="Probable GTP-binding protein EngB"/>
    <property type="match status" value="1"/>
</dbReference>
<comment type="cofactor">
    <cofactor evidence="1">
        <name>Mg(2+)</name>
        <dbReference type="ChEBI" id="CHEBI:18420"/>
    </cofactor>
</comment>
<dbReference type="Pfam" id="PF01926">
    <property type="entry name" value="MMR_HSR1"/>
    <property type="match status" value="1"/>
</dbReference>
<evidence type="ECO:0000256" key="3">
    <source>
        <dbReference type="ARBA" id="ARBA00022618"/>
    </source>
</evidence>
<dbReference type="InterPro" id="IPR005225">
    <property type="entry name" value="Small_GTP-bd"/>
</dbReference>
<dbReference type="SUPFAM" id="SSF52540">
    <property type="entry name" value="P-loop containing nucleoside triphosphate hydrolases"/>
    <property type="match status" value="1"/>
</dbReference>
<dbReference type="AlphaFoldDB" id="A0A395M287"/>
<organism evidence="12 13">
    <name type="scientific">Candidatus Thermochlorobacter aerophilus</name>
    <dbReference type="NCBI Taxonomy" id="1868324"/>
    <lineage>
        <taxon>Bacteria</taxon>
        <taxon>Pseudomonadati</taxon>
        <taxon>Chlorobiota</taxon>
        <taxon>Chlorobiia</taxon>
        <taxon>Chlorobiales</taxon>
        <taxon>Candidatus Thermochlorobacteriaceae</taxon>
        <taxon>Candidatus Thermochlorobacter</taxon>
    </lineage>
</organism>
<evidence type="ECO:0000256" key="6">
    <source>
        <dbReference type="ARBA" id="ARBA00022842"/>
    </source>
</evidence>
<protein>
    <recommendedName>
        <fullName evidence="10">Probable GTP-binding protein EngB</fullName>
    </recommendedName>
</protein>
<evidence type="ECO:0000256" key="1">
    <source>
        <dbReference type="ARBA" id="ARBA00001946"/>
    </source>
</evidence>
<comment type="similarity">
    <text evidence="2 10">Belongs to the TRAFAC class TrmE-Era-EngA-EngB-Septin-like GTPase superfamily. EngB GTPase family.</text>
</comment>
<dbReference type="Proteomes" id="UP000266389">
    <property type="component" value="Unassembled WGS sequence"/>
</dbReference>
<keyword evidence="9 10" id="KW-0131">Cell cycle</keyword>
<dbReference type="Gene3D" id="3.40.50.300">
    <property type="entry name" value="P-loop containing nucleotide triphosphate hydrolases"/>
    <property type="match status" value="1"/>
</dbReference>
<dbReference type="NCBIfam" id="TIGR00231">
    <property type="entry name" value="small_GTP"/>
    <property type="match status" value="1"/>
</dbReference>
<keyword evidence="4" id="KW-0479">Metal-binding</keyword>
<keyword evidence="8 10" id="KW-0717">Septation</keyword>
<reference evidence="12 13" key="1">
    <citation type="journal article" date="2011" name="ISME J.">
        <title>Community ecology of hot spring cyanobacterial mats: predominant populations and their functional potential.</title>
        <authorList>
            <person name="Klatt C.G."/>
            <person name="Wood J.M."/>
            <person name="Rusch D.B."/>
            <person name="Bateson M.M."/>
            <person name="Hamamura N."/>
            <person name="Heidelberg J.F."/>
            <person name="Grossman A.R."/>
            <person name="Bhaya D."/>
            <person name="Cohan F.M."/>
            <person name="Kuhl M."/>
            <person name="Bryant D.A."/>
            <person name="Ward D.M."/>
        </authorList>
    </citation>
    <scope>NUCLEOTIDE SEQUENCE [LARGE SCALE GENOMIC DNA]</scope>
    <source>
        <strain evidence="12">OS</strain>
    </source>
</reference>
<evidence type="ECO:0000313" key="12">
    <source>
        <dbReference type="EMBL" id="RFM24860.1"/>
    </source>
</evidence>
<evidence type="ECO:0000259" key="11">
    <source>
        <dbReference type="PROSITE" id="PS51706"/>
    </source>
</evidence>
<keyword evidence="5 10" id="KW-0547">Nucleotide-binding</keyword>
<evidence type="ECO:0000256" key="8">
    <source>
        <dbReference type="ARBA" id="ARBA00023210"/>
    </source>
</evidence>
<keyword evidence="6" id="KW-0460">Magnesium</keyword>
<comment type="function">
    <text evidence="10">Necessary for normal cell division and for the maintenance of normal septation.</text>
</comment>
<feature type="domain" description="EngB-type G" evidence="11">
    <location>
        <begin position="22"/>
        <end position="192"/>
    </location>
</feature>
<dbReference type="GO" id="GO:0005525">
    <property type="term" value="F:GTP binding"/>
    <property type="evidence" value="ECO:0007669"/>
    <property type="project" value="UniProtKB-UniRule"/>
</dbReference>
<dbReference type="GO" id="GO:0046872">
    <property type="term" value="F:metal ion binding"/>
    <property type="evidence" value="ECO:0007669"/>
    <property type="project" value="UniProtKB-KW"/>
</dbReference>
<evidence type="ECO:0000256" key="10">
    <source>
        <dbReference type="HAMAP-Rule" id="MF_00321"/>
    </source>
</evidence>
<evidence type="ECO:0000256" key="2">
    <source>
        <dbReference type="ARBA" id="ARBA00009638"/>
    </source>
</evidence>
<name>A0A395M287_9BACT</name>
<accession>A0A395M287</accession>
<evidence type="ECO:0000256" key="4">
    <source>
        <dbReference type="ARBA" id="ARBA00022723"/>
    </source>
</evidence>
<dbReference type="GO" id="GO:0005829">
    <property type="term" value="C:cytosol"/>
    <property type="evidence" value="ECO:0007669"/>
    <property type="project" value="TreeGrafter"/>
</dbReference>
<comment type="caution">
    <text evidence="12">The sequence shown here is derived from an EMBL/GenBank/DDBJ whole genome shotgun (WGS) entry which is preliminary data.</text>
</comment>
<proteinExistence type="inferred from homology"/>
<evidence type="ECO:0000256" key="7">
    <source>
        <dbReference type="ARBA" id="ARBA00023134"/>
    </source>
</evidence>
<dbReference type="InterPro" id="IPR030393">
    <property type="entry name" value="G_ENGB_dom"/>
</dbReference>
<dbReference type="NCBIfam" id="TIGR03598">
    <property type="entry name" value="GTPase_YsxC"/>
    <property type="match status" value="1"/>
</dbReference>
<dbReference type="EMBL" id="PHFL01000017">
    <property type="protein sequence ID" value="RFM24860.1"/>
    <property type="molecule type" value="Genomic_DNA"/>
</dbReference>
<dbReference type="InterPro" id="IPR019987">
    <property type="entry name" value="GTP-bd_ribosome_bio_YsxC"/>
</dbReference>
<sequence>MMITSAEFVRSVVKVEDLPKDNFPEIAFVGRSNVGKSSLLNALMKKKLAYTSATPGKTREINYFRINQKFYFVDLPGYGYAKVSKAEQARWKELLEAYLQNRPQLKLCLLLIDARHPTMENDKQMAEFLYFYGRRFALVLTKMDKLKKQAERKNSLTVCASFFSNYEFIHSVSAPRGEGVLDLIKHLSSYLS</sequence>